<name>F9NWD9_9ACTN</name>
<comment type="caution">
    <text evidence="1">The sequence shown here is derived from an EMBL/GenBank/DDBJ whole genome shotgun (WGS) entry which is preliminary data.</text>
</comment>
<dbReference type="Proteomes" id="UP000007832">
    <property type="component" value="Unassembled WGS sequence"/>
</dbReference>
<organism evidence="1 2">
    <name type="scientific">[Propionibacterium] namnetense SK182B-JCVI</name>
    <dbReference type="NCBI Taxonomy" id="1051006"/>
    <lineage>
        <taxon>Bacteria</taxon>
        <taxon>Bacillati</taxon>
        <taxon>Actinomycetota</taxon>
        <taxon>Actinomycetes</taxon>
        <taxon>Propionibacteriales</taxon>
        <taxon>Propionibacteriaceae</taxon>
        <taxon>Cutibacterium</taxon>
    </lineage>
</organism>
<dbReference type="EMBL" id="AFUN01000034">
    <property type="protein sequence ID" value="EGR96703.1"/>
    <property type="molecule type" value="Genomic_DNA"/>
</dbReference>
<dbReference type="AlphaFoldDB" id="F9NWD9"/>
<sequence length="260" mass="29226">MMCCRERGFMDDTLCQPAVLYPVAMGGLRLNAIAIDEVRDIFEADEGLAKKLRKWTEARFSVPVHRHRRSRWRSPFHPLYKPNVEGPMLPTGWPTPNDVEDLVRGRYIESDRLARCWRLVNEWLTHLSWGWTEIPMTVARSEELDCDLAAAGLPSTYSLKQLMGEDPQLPLRPAPGMKIGYAGTGQTLATWVELSKIIGTVPTARRGEADAVLKFLNSYPGWSHLAVDLGRPTPDLLVVWQPDTVKDIHLTGLRAGQTAS</sequence>
<accession>F9NWD9</accession>
<reference evidence="1 2" key="1">
    <citation type="submission" date="2011-07" db="EMBL/GenBank/DDBJ databases">
        <title>Genome Sequence of Propionibacterium acnes SK182B-JCVI.</title>
        <authorList>
            <person name="Durkin A.S."/>
            <person name="Madupu R."/>
            <person name="Hostetler J."/>
            <person name="Radune D."/>
            <person name="Torralba M."/>
            <person name="Methe B."/>
            <person name="Sutton G."/>
            <person name="Strausberg R.L."/>
            <person name="Nelson K.E."/>
        </authorList>
    </citation>
    <scope>NUCLEOTIDE SEQUENCE [LARGE SCALE GENOMIC DNA]</scope>
    <source>
        <strain evidence="1 2">SK182B-JCVI</strain>
    </source>
</reference>
<gene>
    <name evidence="1" type="ORF">HMPREF1162_1873</name>
</gene>
<evidence type="ECO:0000313" key="2">
    <source>
        <dbReference type="Proteomes" id="UP000007832"/>
    </source>
</evidence>
<protein>
    <submittedName>
        <fullName evidence="1">Uncharacterized protein</fullName>
    </submittedName>
</protein>
<dbReference type="PATRIC" id="fig|1051006.4.peg.1495"/>
<proteinExistence type="predicted"/>
<evidence type="ECO:0000313" key="1">
    <source>
        <dbReference type="EMBL" id="EGR96703.1"/>
    </source>
</evidence>